<protein>
    <submittedName>
        <fullName evidence="2">Uncharacterized protein</fullName>
    </submittedName>
</protein>
<dbReference type="AlphaFoldDB" id="A0AAV7QHQ4"/>
<feature type="compositionally biased region" description="Polar residues" evidence="1">
    <location>
        <begin position="42"/>
        <end position="55"/>
    </location>
</feature>
<feature type="region of interest" description="Disordered" evidence="1">
    <location>
        <begin position="31"/>
        <end position="55"/>
    </location>
</feature>
<dbReference type="Proteomes" id="UP001066276">
    <property type="component" value="Chromosome 6"/>
</dbReference>
<evidence type="ECO:0000313" key="2">
    <source>
        <dbReference type="EMBL" id="KAJ1139718.1"/>
    </source>
</evidence>
<evidence type="ECO:0000256" key="1">
    <source>
        <dbReference type="SAM" id="MobiDB-lite"/>
    </source>
</evidence>
<keyword evidence="3" id="KW-1185">Reference proteome</keyword>
<feature type="region of interest" description="Disordered" evidence="1">
    <location>
        <begin position="71"/>
        <end position="91"/>
    </location>
</feature>
<reference evidence="2" key="1">
    <citation type="journal article" date="2022" name="bioRxiv">
        <title>Sequencing and chromosome-scale assembly of the giantPleurodeles waltlgenome.</title>
        <authorList>
            <person name="Brown T."/>
            <person name="Elewa A."/>
            <person name="Iarovenko S."/>
            <person name="Subramanian E."/>
            <person name="Araus A.J."/>
            <person name="Petzold A."/>
            <person name="Susuki M."/>
            <person name="Suzuki K.-i.T."/>
            <person name="Hayashi T."/>
            <person name="Toyoda A."/>
            <person name="Oliveira C."/>
            <person name="Osipova E."/>
            <person name="Leigh N.D."/>
            <person name="Simon A."/>
            <person name="Yun M.H."/>
        </authorList>
    </citation>
    <scope>NUCLEOTIDE SEQUENCE</scope>
    <source>
        <strain evidence="2">20211129_DDA</strain>
        <tissue evidence="2">Liver</tissue>
    </source>
</reference>
<gene>
    <name evidence="2" type="ORF">NDU88_006085</name>
</gene>
<sequence>MCRRVSTFIDLRSSSGQDEHNRQARCLKNVHEPAGGRIRQIGSGQSDGSAQATSEYRATARHKLHLSRERRLGTSYTGVQSEGPAQATSEYRAKARHKLHLNNERRLGTSYI</sequence>
<accession>A0AAV7QHQ4</accession>
<proteinExistence type="predicted"/>
<name>A0AAV7QHQ4_PLEWA</name>
<evidence type="ECO:0000313" key="3">
    <source>
        <dbReference type="Proteomes" id="UP001066276"/>
    </source>
</evidence>
<comment type="caution">
    <text evidence="2">The sequence shown here is derived from an EMBL/GenBank/DDBJ whole genome shotgun (WGS) entry which is preliminary data.</text>
</comment>
<organism evidence="2 3">
    <name type="scientific">Pleurodeles waltl</name>
    <name type="common">Iberian ribbed newt</name>
    <dbReference type="NCBI Taxonomy" id="8319"/>
    <lineage>
        <taxon>Eukaryota</taxon>
        <taxon>Metazoa</taxon>
        <taxon>Chordata</taxon>
        <taxon>Craniata</taxon>
        <taxon>Vertebrata</taxon>
        <taxon>Euteleostomi</taxon>
        <taxon>Amphibia</taxon>
        <taxon>Batrachia</taxon>
        <taxon>Caudata</taxon>
        <taxon>Salamandroidea</taxon>
        <taxon>Salamandridae</taxon>
        <taxon>Pleurodelinae</taxon>
        <taxon>Pleurodeles</taxon>
    </lineage>
</organism>
<dbReference type="EMBL" id="JANPWB010000010">
    <property type="protein sequence ID" value="KAJ1139718.1"/>
    <property type="molecule type" value="Genomic_DNA"/>
</dbReference>